<feature type="domain" description="C3H1-type" evidence="7">
    <location>
        <begin position="123"/>
        <end position="151"/>
    </location>
</feature>
<dbReference type="Pfam" id="PF00642">
    <property type="entry name" value="zf-CCCH"/>
    <property type="match status" value="2"/>
</dbReference>
<dbReference type="PANTHER" id="PTHR12547:SF18">
    <property type="entry name" value="PROTEIN TIS11"/>
    <property type="match status" value="1"/>
</dbReference>
<dbReference type="InterPro" id="IPR036855">
    <property type="entry name" value="Znf_CCCH_sf"/>
</dbReference>
<feature type="zinc finger region" description="C3H1-type" evidence="5">
    <location>
        <begin position="123"/>
        <end position="151"/>
    </location>
</feature>
<evidence type="ECO:0000259" key="7">
    <source>
        <dbReference type="PROSITE" id="PS50103"/>
    </source>
</evidence>
<protein>
    <recommendedName>
        <fullName evidence="7">C3H1-type domain-containing protein</fullName>
    </recommendedName>
</protein>
<feature type="zinc finger region" description="C3H1-type" evidence="5">
    <location>
        <begin position="161"/>
        <end position="189"/>
    </location>
</feature>
<dbReference type="InterPro" id="IPR045877">
    <property type="entry name" value="ZFP36-like"/>
</dbReference>
<dbReference type="InterPro" id="IPR000571">
    <property type="entry name" value="Znf_CCCH"/>
</dbReference>
<keyword evidence="9" id="KW-1185">Reference proteome</keyword>
<proteinExistence type="predicted"/>
<dbReference type="GO" id="GO:0003729">
    <property type="term" value="F:mRNA binding"/>
    <property type="evidence" value="ECO:0007669"/>
    <property type="project" value="InterPro"/>
</dbReference>
<evidence type="ECO:0000256" key="3">
    <source>
        <dbReference type="ARBA" id="ARBA00022771"/>
    </source>
</evidence>
<organism evidence="8 9">
    <name type="scientific">Patella caerulea</name>
    <name type="common">Rayed Mediterranean limpet</name>
    <dbReference type="NCBI Taxonomy" id="87958"/>
    <lineage>
        <taxon>Eukaryota</taxon>
        <taxon>Metazoa</taxon>
        <taxon>Spiralia</taxon>
        <taxon>Lophotrochozoa</taxon>
        <taxon>Mollusca</taxon>
        <taxon>Gastropoda</taxon>
        <taxon>Patellogastropoda</taxon>
        <taxon>Patelloidea</taxon>
        <taxon>Patellidae</taxon>
        <taxon>Patella</taxon>
    </lineage>
</organism>
<feature type="compositionally biased region" description="Low complexity" evidence="6">
    <location>
        <begin position="361"/>
        <end position="381"/>
    </location>
</feature>
<dbReference type="FunFam" id="4.10.1000.10:FF:000002">
    <property type="entry name" value="Zinc finger protein 36, C3H1 type-like 1"/>
    <property type="match status" value="1"/>
</dbReference>
<dbReference type="AlphaFoldDB" id="A0AAN8JQP5"/>
<evidence type="ECO:0000313" key="9">
    <source>
        <dbReference type="Proteomes" id="UP001347796"/>
    </source>
</evidence>
<evidence type="ECO:0000256" key="5">
    <source>
        <dbReference type="PROSITE-ProRule" id="PRU00723"/>
    </source>
</evidence>
<comment type="caution">
    <text evidence="8">The sequence shown here is derived from an EMBL/GenBank/DDBJ whole genome shotgun (WGS) entry which is preliminary data.</text>
</comment>
<name>A0AAN8JQP5_PATCE</name>
<feature type="domain" description="C3H1-type" evidence="7">
    <location>
        <begin position="161"/>
        <end position="189"/>
    </location>
</feature>
<dbReference type="FunFam" id="4.10.1000.10:FF:000001">
    <property type="entry name" value="zinc finger CCCH domain-containing protein 15-like"/>
    <property type="match status" value="1"/>
</dbReference>
<evidence type="ECO:0000256" key="6">
    <source>
        <dbReference type="SAM" id="MobiDB-lite"/>
    </source>
</evidence>
<sequence length="409" mass="44945">MSTTLVSQYSQLYDFDITNVQNRLNKNTEHLAVGAPVNNFSQNRNLPMGTFGNGSAFVPVTSNSGYSSNIVPPSTLNIMSATESHLNTQVHRKLEHSWSEPCDKSMRNTAVAANTSATVNSTRYKTELCRPFEENGHCKYGDKCQFAHGKHELQNLARHPKYKTDLCRTFHTIGFCPYGPRCHFIHSEEERKQNLLKQQQAMQMQHPGVIQPPQPIQRPSSIKFTSLSSLGSSLDSPSSSVNASPTTLSPSFSGDDIFSSANMANFSPNQQSVSSGSSRSSPVFSSAAELDWMTPLKVQTQMNNANLTDMSALQNQFNSSLNFNTQRSVYENNNINHNVFDDSFLTQVFRESQTFNDAAPSSSPVESVSGLSVGSSSSSSGSGFGTCNSPMEVSRGMRLPIFNRLSQEL</sequence>
<evidence type="ECO:0000313" key="8">
    <source>
        <dbReference type="EMBL" id="KAK6180801.1"/>
    </source>
</evidence>
<dbReference type="SMART" id="SM00356">
    <property type="entry name" value="ZnF_C3H1"/>
    <property type="match status" value="2"/>
</dbReference>
<feature type="region of interest" description="Disordered" evidence="6">
    <location>
        <begin position="356"/>
        <end position="391"/>
    </location>
</feature>
<evidence type="ECO:0000256" key="4">
    <source>
        <dbReference type="ARBA" id="ARBA00022833"/>
    </source>
</evidence>
<dbReference type="EMBL" id="JAZGQO010000007">
    <property type="protein sequence ID" value="KAK6180801.1"/>
    <property type="molecule type" value="Genomic_DNA"/>
</dbReference>
<keyword evidence="1 5" id="KW-0479">Metal-binding</keyword>
<feature type="region of interest" description="Disordered" evidence="6">
    <location>
        <begin position="193"/>
        <end position="220"/>
    </location>
</feature>
<dbReference type="GO" id="GO:0008270">
    <property type="term" value="F:zinc ion binding"/>
    <property type="evidence" value="ECO:0007669"/>
    <property type="project" value="UniProtKB-KW"/>
</dbReference>
<gene>
    <name evidence="8" type="ORF">SNE40_008787</name>
</gene>
<keyword evidence="2" id="KW-0677">Repeat</keyword>
<dbReference type="Gene3D" id="4.10.1000.10">
    <property type="entry name" value="Zinc finger, CCCH-type"/>
    <property type="match status" value="2"/>
</dbReference>
<evidence type="ECO:0000256" key="1">
    <source>
        <dbReference type="ARBA" id="ARBA00022723"/>
    </source>
</evidence>
<dbReference type="Proteomes" id="UP001347796">
    <property type="component" value="Unassembled WGS sequence"/>
</dbReference>
<reference evidence="8 9" key="1">
    <citation type="submission" date="2024-01" db="EMBL/GenBank/DDBJ databases">
        <title>The genome of the rayed Mediterranean limpet Patella caerulea (Linnaeus, 1758).</title>
        <authorList>
            <person name="Anh-Thu Weber A."/>
            <person name="Halstead-Nussloch G."/>
        </authorList>
    </citation>
    <scope>NUCLEOTIDE SEQUENCE [LARGE SCALE GENOMIC DNA]</scope>
    <source>
        <strain evidence="8">AATW-2023a</strain>
        <tissue evidence="8">Whole specimen</tissue>
    </source>
</reference>
<keyword evidence="3 5" id="KW-0863">Zinc-finger</keyword>
<dbReference type="PROSITE" id="PS50103">
    <property type="entry name" value="ZF_C3H1"/>
    <property type="match status" value="2"/>
</dbReference>
<dbReference type="SUPFAM" id="SSF90229">
    <property type="entry name" value="CCCH zinc finger"/>
    <property type="match status" value="2"/>
</dbReference>
<dbReference type="PANTHER" id="PTHR12547">
    <property type="entry name" value="CCCH ZINC FINGER/TIS11-RELATED"/>
    <property type="match status" value="1"/>
</dbReference>
<evidence type="ECO:0000256" key="2">
    <source>
        <dbReference type="ARBA" id="ARBA00022737"/>
    </source>
</evidence>
<keyword evidence="4 5" id="KW-0862">Zinc</keyword>
<accession>A0AAN8JQP5</accession>